<keyword evidence="7 15" id="KW-0479">Metal-binding</keyword>
<dbReference type="PROSITE" id="PS00086">
    <property type="entry name" value="CYTOCHROME_P450"/>
    <property type="match status" value="1"/>
</dbReference>
<evidence type="ECO:0000256" key="8">
    <source>
        <dbReference type="ARBA" id="ARBA00022824"/>
    </source>
</evidence>
<comment type="catalytic activity">
    <reaction evidence="14">
        <text>an organic molecule + reduced [NADPH--hemoprotein reductase] + O2 = an alcohol + oxidized [NADPH--hemoprotein reductase] + H2O + H(+)</text>
        <dbReference type="Rhea" id="RHEA:17149"/>
        <dbReference type="Rhea" id="RHEA-COMP:11964"/>
        <dbReference type="Rhea" id="RHEA-COMP:11965"/>
        <dbReference type="ChEBI" id="CHEBI:15377"/>
        <dbReference type="ChEBI" id="CHEBI:15378"/>
        <dbReference type="ChEBI" id="CHEBI:15379"/>
        <dbReference type="ChEBI" id="CHEBI:30879"/>
        <dbReference type="ChEBI" id="CHEBI:57618"/>
        <dbReference type="ChEBI" id="CHEBI:58210"/>
        <dbReference type="ChEBI" id="CHEBI:142491"/>
        <dbReference type="EC" id="1.14.14.1"/>
    </reaction>
</comment>
<evidence type="ECO:0000256" key="15">
    <source>
        <dbReference type="PIRSR" id="PIRSR602401-1"/>
    </source>
</evidence>
<evidence type="ECO:0000256" key="10">
    <source>
        <dbReference type="ARBA" id="ARBA00023002"/>
    </source>
</evidence>
<comment type="similarity">
    <text evidence="4 16">Belongs to the cytochrome P450 family.</text>
</comment>
<sequence length="512" mass="58491">MILLIIGILIITLYFYGTRNFDYWKKRGVPYEEPLIFFGSNLKQFINGVSVSERFAALYRRFPGERFVGFFEGNNPATLIRDPELVKHILITDFKNFYYRGLNPNRQAIEPLLKNLFTSEGDVWKLLRQKLTPTFSSGKLKAMFPLIVERTEKLAKLAEGMAETCDELDIRDLMARYTTDFIGACGFGIDSAALNDENSDFRKLGKRIVNITKRDHFVSLLKRMMPVLCKDLHFMAPEIENKTVSIVKQIMEQRNYKPSGRNDFVDMMLELREKGKLVGDSLEHRNPDGSPKIVEIELDDQLIAAQVFIFFVAGFETSSSASSFLLHMLAYHPDVQEKCRKEVDEVLKNYGGKLSFDAVKDMKYLEMSLKESIRFLTSPGFLIRRTVNKCTLPGTNFTLDENMVMIVSTEAMNMDEELFENPEEFRPERFNPENVGDIKKCTFMPFGDGPRSCIGERLGIMQSLAGVATILSKFTLSPSRSSLRKPRIDPMSTIVQTVIGGLPLSLKRRKDI</sequence>
<evidence type="ECO:0000256" key="6">
    <source>
        <dbReference type="ARBA" id="ARBA00022617"/>
    </source>
</evidence>
<proteinExistence type="inferred from homology"/>
<keyword evidence="11 15" id="KW-0408">Iron</keyword>
<protein>
    <recommendedName>
        <fullName evidence="5">unspecific monooxygenase</fullName>
        <ecNumber evidence="5">1.14.14.1</ecNumber>
    </recommendedName>
</protein>
<keyword evidence="18" id="KW-1185">Reference proteome</keyword>
<evidence type="ECO:0000256" key="13">
    <source>
        <dbReference type="ARBA" id="ARBA00023136"/>
    </source>
</evidence>
<dbReference type="InterPro" id="IPR050476">
    <property type="entry name" value="Insect_CytP450_Detox"/>
</dbReference>
<evidence type="ECO:0000256" key="14">
    <source>
        <dbReference type="ARBA" id="ARBA00047827"/>
    </source>
</evidence>
<keyword evidence="6 15" id="KW-0349">Heme</keyword>
<reference evidence="17" key="1">
    <citation type="submission" date="2021-09" db="EMBL/GenBank/DDBJ databases">
        <authorList>
            <person name="Martin H S."/>
        </authorList>
    </citation>
    <scope>NUCLEOTIDE SEQUENCE</scope>
</reference>
<feature type="binding site" description="axial binding residue" evidence="15">
    <location>
        <position position="453"/>
    </location>
    <ligand>
        <name>heme</name>
        <dbReference type="ChEBI" id="CHEBI:30413"/>
    </ligand>
    <ligandPart>
        <name>Fe</name>
        <dbReference type="ChEBI" id="CHEBI:18248"/>
    </ligandPart>
</feature>
<dbReference type="PANTHER" id="PTHR24292">
    <property type="entry name" value="CYTOCHROME P450"/>
    <property type="match status" value="1"/>
</dbReference>
<evidence type="ECO:0000256" key="1">
    <source>
        <dbReference type="ARBA" id="ARBA00001971"/>
    </source>
</evidence>
<keyword evidence="8" id="KW-0256">Endoplasmic reticulum</keyword>
<dbReference type="Proteomes" id="UP000789524">
    <property type="component" value="Unassembled WGS sequence"/>
</dbReference>
<dbReference type="PRINTS" id="PR00463">
    <property type="entry name" value="EP450I"/>
</dbReference>
<dbReference type="FunFam" id="1.10.630.10:FF:000042">
    <property type="entry name" value="Cytochrome P450"/>
    <property type="match status" value="1"/>
</dbReference>
<organism evidence="17 18">
    <name type="scientific">Danaus chrysippus</name>
    <name type="common">African queen</name>
    <dbReference type="NCBI Taxonomy" id="151541"/>
    <lineage>
        <taxon>Eukaryota</taxon>
        <taxon>Metazoa</taxon>
        <taxon>Ecdysozoa</taxon>
        <taxon>Arthropoda</taxon>
        <taxon>Hexapoda</taxon>
        <taxon>Insecta</taxon>
        <taxon>Pterygota</taxon>
        <taxon>Neoptera</taxon>
        <taxon>Endopterygota</taxon>
        <taxon>Lepidoptera</taxon>
        <taxon>Glossata</taxon>
        <taxon>Ditrysia</taxon>
        <taxon>Papilionoidea</taxon>
        <taxon>Nymphalidae</taxon>
        <taxon>Danainae</taxon>
        <taxon>Danaini</taxon>
        <taxon>Danaina</taxon>
        <taxon>Danaus</taxon>
        <taxon>Anosia</taxon>
    </lineage>
</organism>
<keyword evidence="10 16" id="KW-0560">Oxidoreductase</keyword>
<evidence type="ECO:0000256" key="11">
    <source>
        <dbReference type="ARBA" id="ARBA00023004"/>
    </source>
</evidence>
<keyword evidence="9" id="KW-0492">Microsome</keyword>
<dbReference type="PRINTS" id="PR00385">
    <property type="entry name" value="P450"/>
</dbReference>
<dbReference type="PANTHER" id="PTHR24292:SF54">
    <property type="entry name" value="CYP9F3-RELATED"/>
    <property type="match status" value="1"/>
</dbReference>
<evidence type="ECO:0000313" key="17">
    <source>
        <dbReference type="EMBL" id="CAG9573461.1"/>
    </source>
</evidence>
<dbReference type="InterPro" id="IPR001128">
    <property type="entry name" value="Cyt_P450"/>
</dbReference>
<dbReference type="OrthoDB" id="2789670at2759"/>
<evidence type="ECO:0000313" key="18">
    <source>
        <dbReference type="Proteomes" id="UP000789524"/>
    </source>
</evidence>
<dbReference type="Pfam" id="PF00067">
    <property type="entry name" value="p450"/>
    <property type="match status" value="1"/>
</dbReference>
<evidence type="ECO:0000256" key="5">
    <source>
        <dbReference type="ARBA" id="ARBA00012109"/>
    </source>
</evidence>
<comment type="cofactor">
    <cofactor evidence="1 15">
        <name>heme</name>
        <dbReference type="ChEBI" id="CHEBI:30413"/>
    </cofactor>
</comment>
<dbReference type="GO" id="GO:0005506">
    <property type="term" value="F:iron ion binding"/>
    <property type="evidence" value="ECO:0007669"/>
    <property type="project" value="InterPro"/>
</dbReference>
<dbReference type="SUPFAM" id="SSF48264">
    <property type="entry name" value="Cytochrome P450"/>
    <property type="match status" value="1"/>
</dbReference>
<evidence type="ECO:0000256" key="16">
    <source>
        <dbReference type="RuleBase" id="RU000461"/>
    </source>
</evidence>
<evidence type="ECO:0000256" key="12">
    <source>
        <dbReference type="ARBA" id="ARBA00023033"/>
    </source>
</evidence>
<dbReference type="CDD" id="cd11056">
    <property type="entry name" value="CYP6-like"/>
    <property type="match status" value="1"/>
</dbReference>
<dbReference type="EMBL" id="CAKASE010000070">
    <property type="protein sequence ID" value="CAG9573461.1"/>
    <property type="molecule type" value="Genomic_DNA"/>
</dbReference>
<dbReference type="GO" id="GO:0005789">
    <property type="term" value="C:endoplasmic reticulum membrane"/>
    <property type="evidence" value="ECO:0007669"/>
    <property type="project" value="UniProtKB-SubCell"/>
</dbReference>
<dbReference type="EC" id="1.14.14.1" evidence="5"/>
<dbReference type="InterPro" id="IPR002401">
    <property type="entry name" value="Cyt_P450_E_grp-I"/>
</dbReference>
<evidence type="ECO:0000256" key="4">
    <source>
        <dbReference type="ARBA" id="ARBA00010617"/>
    </source>
</evidence>
<gene>
    <name evidence="17" type="ORF">DCHRY22_LOCUS10459</name>
</gene>
<comment type="caution">
    <text evidence="17">The sequence shown here is derived from an EMBL/GenBank/DDBJ whole genome shotgun (WGS) entry which is preliminary data.</text>
</comment>
<dbReference type="GO" id="GO:0016712">
    <property type="term" value="F:oxidoreductase activity, acting on paired donors, with incorporation or reduction of molecular oxygen, reduced flavin or flavoprotein as one donor, and incorporation of one atom of oxygen"/>
    <property type="evidence" value="ECO:0007669"/>
    <property type="project" value="UniProtKB-EC"/>
</dbReference>
<dbReference type="InterPro" id="IPR036396">
    <property type="entry name" value="Cyt_P450_sf"/>
</dbReference>
<dbReference type="InterPro" id="IPR017972">
    <property type="entry name" value="Cyt_P450_CS"/>
</dbReference>
<keyword evidence="13" id="KW-0472">Membrane</keyword>
<dbReference type="GO" id="GO:0020037">
    <property type="term" value="F:heme binding"/>
    <property type="evidence" value="ECO:0007669"/>
    <property type="project" value="InterPro"/>
</dbReference>
<dbReference type="AlphaFoldDB" id="A0A8J2QYP3"/>
<name>A0A8J2QYP3_9NEOP</name>
<dbReference type="Gene3D" id="1.10.630.10">
    <property type="entry name" value="Cytochrome P450"/>
    <property type="match status" value="1"/>
</dbReference>
<accession>A0A8J2QYP3</accession>
<evidence type="ECO:0000256" key="2">
    <source>
        <dbReference type="ARBA" id="ARBA00004174"/>
    </source>
</evidence>
<evidence type="ECO:0000256" key="3">
    <source>
        <dbReference type="ARBA" id="ARBA00004406"/>
    </source>
</evidence>
<evidence type="ECO:0000256" key="7">
    <source>
        <dbReference type="ARBA" id="ARBA00022723"/>
    </source>
</evidence>
<comment type="subcellular location">
    <subcellularLocation>
        <location evidence="3">Endoplasmic reticulum membrane</location>
        <topology evidence="3">Peripheral membrane protein</topology>
    </subcellularLocation>
    <subcellularLocation>
        <location evidence="2">Microsome membrane</location>
        <topology evidence="2">Peripheral membrane protein</topology>
    </subcellularLocation>
</comment>
<keyword evidence="12 16" id="KW-0503">Monooxygenase</keyword>
<evidence type="ECO:0000256" key="9">
    <source>
        <dbReference type="ARBA" id="ARBA00022848"/>
    </source>
</evidence>